<evidence type="ECO:0000256" key="2">
    <source>
        <dbReference type="ARBA" id="ARBA00023002"/>
    </source>
</evidence>
<keyword evidence="2" id="KW-0560">Oxidoreductase</keyword>
<dbReference type="InterPro" id="IPR036291">
    <property type="entry name" value="NAD(P)-bd_dom_sf"/>
</dbReference>
<dbReference type="CDD" id="cd05374">
    <property type="entry name" value="17beta-HSD-like_SDR_c"/>
    <property type="match status" value="1"/>
</dbReference>
<evidence type="ECO:0000256" key="3">
    <source>
        <dbReference type="RuleBase" id="RU000363"/>
    </source>
</evidence>
<dbReference type="RefSeq" id="WP_357114260.1">
    <property type="nucleotide sequence ID" value="NZ_JBEYBE010000026.1"/>
</dbReference>
<dbReference type="InterPro" id="IPR002347">
    <property type="entry name" value="SDR_fam"/>
</dbReference>
<dbReference type="PROSITE" id="PS00061">
    <property type="entry name" value="ADH_SHORT"/>
    <property type="match status" value="1"/>
</dbReference>
<dbReference type="Gene3D" id="3.40.50.720">
    <property type="entry name" value="NAD(P)-binding Rossmann-like Domain"/>
    <property type="match status" value="1"/>
</dbReference>
<keyword evidence="5" id="KW-1185">Reference proteome</keyword>
<dbReference type="PANTHER" id="PTHR43976">
    <property type="entry name" value="SHORT CHAIN DEHYDROGENASE"/>
    <property type="match status" value="1"/>
</dbReference>
<reference evidence="4 5" key="1">
    <citation type="submission" date="2024-06" db="EMBL/GenBank/DDBJ databases">
        <title>The Natural Products Discovery Center: Release of the First 8490 Sequenced Strains for Exploring Actinobacteria Biosynthetic Diversity.</title>
        <authorList>
            <person name="Kalkreuter E."/>
            <person name="Kautsar S.A."/>
            <person name="Yang D."/>
            <person name="Bader C.D."/>
            <person name="Teijaro C.N."/>
            <person name="Fluegel L."/>
            <person name="Davis C.M."/>
            <person name="Simpson J.R."/>
            <person name="Lauterbach L."/>
            <person name="Steele A.D."/>
            <person name="Gui C."/>
            <person name="Meng S."/>
            <person name="Li G."/>
            <person name="Viehrig K."/>
            <person name="Ye F."/>
            <person name="Su P."/>
            <person name="Kiefer A.F."/>
            <person name="Nichols A."/>
            <person name="Cepeda A.J."/>
            <person name="Yan W."/>
            <person name="Fan B."/>
            <person name="Jiang Y."/>
            <person name="Adhikari A."/>
            <person name="Zheng C.-J."/>
            <person name="Schuster L."/>
            <person name="Cowan T.M."/>
            <person name="Smanski M.J."/>
            <person name="Chevrette M.G."/>
            <person name="De Carvalho L.P.S."/>
            <person name="Shen B."/>
        </authorList>
    </citation>
    <scope>NUCLEOTIDE SEQUENCE [LARGE SCALE GENOMIC DNA]</scope>
    <source>
        <strain evidence="4 5">NPDC019708</strain>
    </source>
</reference>
<proteinExistence type="inferred from homology"/>
<evidence type="ECO:0000313" key="4">
    <source>
        <dbReference type="EMBL" id="MEU1956712.1"/>
    </source>
</evidence>
<dbReference type="PRINTS" id="PR00080">
    <property type="entry name" value="SDRFAMILY"/>
</dbReference>
<dbReference type="InterPro" id="IPR020904">
    <property type="entry name" value="Sc_DH/Rdtase_CS"/>
</dbReference>
<accession>A0ABV2X0N2</accession>
<comment type="caution">
    <text evidence="4">The sequence shown here is derived from an EMBL/GenBank/DDBJ whole genome shotgun (WGS) entry which is preliminary data.</text>
</comment>
<dbReference type="SUPFAM" id="SSF51735">
    <property type="entry name" value="NAD(P)-binding Rossmann-fold domains"/>
    <property type="match status" value="1"/>
</dbReference>
<dbReference type="PRINTS" id="PR00081">
    <property type="entry name" value="GDHRDH"/>
</dbReference>
<dbReference type="PANTHER" id="PTHR43976:SF16">
    <property type="entry name" value="SHORT-CHAIN DEHYDROGENASE_REDUCTASE FAMILY PROTEIN"/>
    <property type="match status" value="1"/>
</dbReference>
<organism evidence="4 5">
    <name type="scientific">Nocardia rhamnosiphila</name>
    <dbReference type="NCBI Taxonomy" id="426716"/>
    <lineage>
        <taxon>Bacteria</taxon>
        <taxon>Bacillati</taxon>
        <taxon>Actinomycetota</taxon>
        <taxon>Actinomycetes</taxon>
        <taxon>Mycobacteriales</taxon>
        <taxon>Nocardiaceae</taxon>
        <taxon>Nocardia</taxon>
    </lineage>
</organism>
<dbReference type="Proteomes" id="UP001550628">
    <property type="component" value="Unassembled WGS sequence"/>
</dbReference>
<evidence type="ECO:0000313" key="5">
    <source>
        <dbReference type="Proteomes" id="UP001550628"/>
    </source>
</evidence>
<dbReference type="EMBL" id="JBEYBF010000043">
    <property type="protein sequence ID" value="MEU1956712.1"/>
    <property type="molecule type" value="Genomic_DNA"/>
</dbReference>
<protein>
    <submittedName>
        <fullName evidence="4">SDR family NAD(P)-dependent oxidoreductase</fullName>
    </submittedName>
</protein>
<name>A0ABV2X0N2_9NOCA</name>
<sequence>MTGVGRGLGRGIAEAALEAGRSIVGTVRRDGDGDGLTDKYGDRALVVTADVTDPAAVRTAVDRAMETFGRIDVLVNNAGYTLVSGVEDASDQEIRRQFETNTFGTIDVTRAVLPIMRARGSGRVIMVSSVAGAAVGPGMAYYGATKHAVEGFAEGLSKEVTPLGIRVSIVQPGLFRTDALGSSMHSVTPASEYQDSVGALMGALSKVSSSQPGDPFRLGEAIVKLVDSEDPPLRVPVDPGATGSIQGRLELQLAELREWGPRLATEPIG</sequence>
<dbReference type="InterPro" id="IPR051911">
    <property type="entry name" value="SDR_oxidoreductase"/>
</dbReference>
<comment type="similarity">
    <text evidence="1 3">Belongs to the short-chain dehydrogenases/reductases (SDR) family.</text>
</comment>
<evidence type="ECO:0000256" key="1">
    <source>
        <dbReference type="ARBA" id="ARBA00006484"/>
    </source>
</evidence>
<dbReference type="Pfam" id="PF00106">
    <property type="entry name" value="adh_short"/>
    <property type="match status" value="1"/>
</dbReference>
<gene>
    <name evidence="4" type="ORF">ABZ510_33295</name>
</gene>